<proteinExistence type="predicted"/>
<reference evidence="1 2" key="1">
    <citation type="journal article" date="2005" name="Appl. Environ. Microbiol.">
        <title>Intestinal bacterial communities that produce active estrogen-like compounds enterodiol and enterolactone in humans.</title>
        <authorList>
            <person name="Clavel T."/>
            <person name="Henderson G."/>
            <person name="Alpert C.A."/>
            <person name="Philippe C."/>
            <person name="Rigottier-Gois L."/>
            <person name="Dore J."/>
            <person name="Blaut M."/>
        </authorList>
    </citation>
    <scope>NUCLEOTIDE SEQUENCE [LARGE SCALE GENOMIC DNA]</scope>
    <source>
        <strain evidence="1 2">SECO-MT75m2</strain>
    </source>
</reference>
<accession>A0A5C5BRF0</accession>
<dbReference type="RefSeq" id="WP_139912961.1">
    <property type="nucleotide sequence ID" value="NZ_VEVP01000036.1"/>
</dbReference>
<evidence type="ECO:0000313" key="2">
    <source>
        <dbReference type="Proteomes" id="UP000312594"/>
    </source>
</evidence>
<sequence>MSDYIFGTDAHMLDVDKNAWDGFRCHDFDDAAWVEIDGNVFVRERTCRPVRHEGRKSNGWWTCSECGARINGHPLSNPDKYCGRCGAKVVSE</sequence>
<evidence type="ECO:0000313" key="1">
    <source>
        <dbReference type="EMBL" id="TNU89020.1"/>
    </source>
</evidence>
<gene>
    <name evidence="1" type="ORF">FIC87_12535</name>
</gene>
<dbReference type="AlphaFoldDB" id="A0A5C5BRF0"/>
<organism evidence="1 2">
    <name type="scientific">Eggerthella lenta</name>
    <name type="common">Eubacterium lentum</name>
    <dbReference type="NCBI Taxonomy" id="84112"/>
    <lineage>
        <taxon>Bacteria</taxon>
        <taxon>Bacillati</taxon>
        <taxon>Actinomycetota</taxon>
        <taxon>Coriobacteriia</taxon>
        <taxon>Eggerthellales</taxon>
        <taxon>Eggerthellaceae</taxon>
        <taxon>Eggerthella</taxon>
    </lineage>
</organism>
<name>A0A5C5BRF0_EGGLN</name>
<protein>
    <recommendedName>
        <fullName evidence="3">Zinc-ribbon domain-containing protein</fullName>
    </recommendedName>
</protein>
<dbReference type="Proteomes" id="UP000312594">
    <property type="component" value="Unassembled WGS sequence"/>
</dbReference>
<evidence type="ECO:0008006" key="3">
    <source>
        <dbReference type="Google" id="ProtNLM"/>
    </source>
</evidence>
<dbReference type="EMBL" id="VEVP01000036">
    <property type="protein sequence ID" value="TNU89020.1"/>
    <property type="molecule type" value="Genomic_DNA"/>
</dbReference>
<comment type="caution">
    <text evidence="1">The sequence shown here is derived from an EMBL/GenBank/DDBJ whole genome shotgun (WGS) entry which is preliminary data.</text>
</comment>